<evidence type="ECO:0000313" key="8">
    <source>
        <dbReference type="Proteomes" id="UP000193920"/>
    </source>
</evidence>
<evidence type="ECO:0000256" key="4">
    <source>
        <dbReference type="SAM" id="MobiDB-lite"/>
    </source>
</evidence>
<evidence type="ECO:0000256" key="3">
    <source>
        <dbReference type="ARBA" id="ARBA00022490"/>
    </source>
</evidence>
<evidence type="ECO:0000256" key="1">
    <source>
        <dbReference type="ARBA" id="ARBA00004496"/>
    </source>
</evidence>
<comment type="similarity">
    <text evidence="2">Belongs to the TEL2 family.</text>
</comment>
<comment type="caution">
    <text evidence="7">The sequence shown here is derived from an EMBL/GenBank/DDBJ whole genome shotgun (WGS) entry which is preliminary data.</text>
</comment>
<dbReference type="GO" id="GO:0051879">
    <property type="term" value="F:Hsp90 protein binding"/>
    <property type="evidence" value="ECO:0007669"/>
    <property type="project" value="TreeGrafter"/>
</dbReference>
<feature type="compositionally biased region" description="Acidic residues" evidence="4">
    <location>
        <begin position="436"/>
        <end position="445"/>
    </location>
</feature>
<dbReference type="GO" id="GO:0005829">
    <property type="term" value="C:cytosol"/>
    <property type="evidence" value="ECO:0007669"/>
    <property type="project" value="TreeGrafter"/>
</dbReference>
<evidence type="ECO:0000259" key="6">
    <source>
        <dbReference type="Pfam" id="PF25320"/>
    </source>
</evidence>
<accession>A0A1Y2DCN2</accession>
<dbReference type="Gene3D" id="1.25.40.720">
    <property type="entry name" value="Telomere length regulation protein 2, C-terminal domain"/>
    <property type="match status" value="2"/>
</dbReference>
<dbReference type="OrthoDB" id="10258062at2759"/>
<feature type="region of interest" description="Disordered" evidence="4">
    <location>
        <begin position="436"/>
        <end position="463"/>
    </location>
</feature>
<dbReference type="InterPro" id="IPR019337">
    <property type="entry name" value="Telomere_length_regulation_dom"/>
</dbReference>
<evidence type="ECO:0000259" key="5">
    <source>
        <dbReference type="Pfam" id="PF10193"/>
    </source>
</evidence>
<dbReference type="InterPro" id="IPR057348">
    <property type="entry name" value="TELO2_ARM"/>
</dbReference>
<dbReference type="Pfam" id="PF10193">
    <property type="entry name" value="Telomere_reg-2"/>
    <property type="match status" value="1"/>
</dbReference>
<gene>
    <name evidence="7" type="ORF">LY90DRAFT_669234</name>
</gene>
<keyword evidence="8" id="KW-1185">Reference proteome</keyword>
<dbReference type="EMBL" id="MCOG01000071">
    <property type="protein sequence ID" value="ORY57032.1"/>
    <property type="molecule type" value="Genomic_DNA"/>
</dbReference>
<evidence type="ECO:0000256" key="2">
    <source>
        <dbReference type="ARBA" id="ARBA00006133"/>
    </source>
</evidence>
<dbReference type="Pfam" id="PF25320">
    <property type="entry name" value="TELO2_ARM"/>
    <property type="match status" value="1"/>
</dbReference>
<dbReference type="InterPro" id="IPR038528">
    <property type="entry name" value="TEL2_C_sf"/>
</dbReference>
<feature type="domain" description="TELO2 ARM repeat" evidence="6">
    <location>
        <begin position="296"/>
        <end position="393"/>
    </location>
</feature>
<dbReference type="Proteomes" id="UP000193920">
    <property type="component" value="Unassembled WGS sequence"/>
</dbReference>
<dbReference type="STRING" id="1754190.A0A1Y2DCN2"/>
<proteinExistence type="inferred from homology"/>
<protein>
    <submittedName>
        <fullName evidence="7">Uncharacterized protein</fullName>
    </submittedName>
</protein>
<organism evidence="7 8">
    <name type="scientific">Neocallimastix californiae</name>
    <dbReference type="NCBI Taxonomy" id="1754190"/>
    <lineage>
        <taxon>Eukaryota</taxon>
        <taxon>Fungi</taxon>
        <taxon>Fungi incertae sedis</taxon>
        <taxon>Chytridiomycota</taxon>
        <taxon>Chytridiomycota incertae sedis</taxon>
        <taxon>Neocallimastigomycetes</taxon>
        <taxon>Neocallimastigales</taxon>
        <taxon>Neocallimastigaceae</taxon>
        <taxon>Neocallimastix</taxon>
    </lineage>
</organism>
<dbReference type="AlphaFoldDB" id="A0A1Y2DCN2"/>
<reference evidence="7 8" key="1">
    <citation type="submission" date="2016-08" db="EMBL/GenBank/DDBJ databases">
        <title>A Parts List for Fungal Cellulosomes Revealed by Comparative Genomics.</title>
        <authorList>
            <consortium name="DOE Joint Genome Institute"/>
            <person name="Haitjema C.H."/>
            <person name="Gilmore S.P."/>
            <person name="Henske J.K."/>
            <person name="Solomon K.V."/>
            <person name="De Groot R."/>
            <person name="Kuo A."/>
            <person name="Mondo S.J."/>
            <person name="Salamov A.A."/>
            <person name="Labutti K."/>
            <person name="Zhao Z."/>
            <person name="Chiniquy J."/>
            <person name="Barry K."/>
            <person name="Brewer H.M."/>
            <person name="Purvine S.O."/>
            <person name="Wright A.T."/>
            <person name="Boxma B."/>
            <person name="Van Alen T."/>
            <person name="Hackstein J.H."/>
            <person name="Baker S.E."/>
            <person name="Grigoriev I.V."/>
            <person name="O'Malley M.A."/>
        </authorList>
    </citation>
    <scope>NUCLEOTIDE SEQUENCE [LARGE SCALE GENOMIC DNA]</scope>
    <source>
        <strain evidence="7 8">G1</strain>
    </source>
</reference>
<feature type="domain" description="Telomere length regulation protein conserved" evidence="5">
    <location>
        <begin position="513"/>
        <end position="621"/>
    </location>
</feature>
<dbReference type="GO" id="GO:0042162">
    <property type="term" value="F:telomeric DNA binding"/>
    <property type="evidence" value="ECO:0007669"/>
    <property type="project" value="TreeGrafter"/>
</dbReference>
<keyword evidence="3" id="KW-0963">Cytoplasm</keyword>
<dbReference type="PANTHER" id="PTHR15830">
    <property type="entry name" value="TELOMERE LENGTH REGULATION PROTEIN TEL2 FAMILY MEMBER"/>
    <property type="match status" value="1"/>
</dbReference>
<dbReference type="InterPro" id="IPR051970">
    <property type="entry name" value="TEL2_Regulation"/>
</dbReference>
<name>A0A1Y2DCN2_9FUNG</name>
<dbReference type="GO" id="GO:0051083">
    <property type="term" value="P:'de novo' cotranslational protein folding"/>
    <property type="evidence" value="ECO:0007669"/>
    <property type="project" value="TreeGrafter"/>
</dbReference>
<sequence>MVESNVIKNIRQKLTKAFNLIEYDIKYPKNNDIEIVKNALKEPYMLFIEQSSLNLNKFKYFNSITQNEYNEARMEFVNSFYQHFLEFIIEYVCVNWYPCFSQEEKKQLFENYFIPEKNVESYEYFIHRSFYVIVHHISLKEHNFIMENMTKFLEKFLKYNTVSNFLNIKKELDDSLWSQYIQLISFLPDKMVSIYKLETNNFFLENNYFKKIGLEISQAIILISSQKEFEKYKIQRLEMLISKLFRLGKTDAIAEPLYCDMKKRIKDSSYKNVISCLIRSLNMVELEKLFDFIIKQFQQTKDNAISLISILQNFINTWLDSYFMNNASKLQHQNITYGILICLSYLNQEDFSQTDIEIKFLKGVGKYLESTKYDIRTYGMVIAESFSEKLNRTERKLDFELTETDEIIFLRSLVKENLETYAQEHSELITNNLNDQIEEDDDDNNTIDNNNYKQDDFSEDENPDEIVSELDITYDNSSEEETDDDDDDLEPYYMEEEEEITSAEELKNKIKPPLYISDCINGLVAEEEPNKIEISINAAPDLIKSCGSNDIKEFGIRLCSVLLSISNNYELDNFEENRQESINNLLVKDPILIAPFICEQFYQKNYNLSQRFIMLNALSSASNTLSSFLDNSKEEKEDKDTIEIDNIIDRFSELNKDQNSEDESLKNDFSPIKIIAKRIEQHTHRFSRKSLIKKKIIKENKFLRYAKYFFFPLIGKFDCTNELFTLLNKSEQSLLLERLILTLGIITYCSMNSLDCRRMCRELWNFVGLIVFMKQNHNDVMLEIQYFLVIL</sequence>
<dbReference type="PANTHER" id="PTHR15830:SF10">
    <property type="entry name" value="TELOMERE LENGTH REGULATION PROTEIN TEL2 HOMOLOG"/>
    <property type="match status" value="1"/>
</dbReference>
<comment type="subcellular location">
    <subcellularLocation>
        <location evidence="1">Cytoplasm</location>
    </subcellularLocation>
</comment>
<evidence type="ECO:0000313" key="7">
    <source>
        <dbReference type="EMBL" id="ORY57032.1"/>
    </source>
</evidence>